<dbReference type="Proteomes" id="UP000593842">
    <property type="component" value="Chromosome"/>
</dbReference>
<evidence type="ECO:0000256" key="1">
    <source>
        <dbReference type="ARBA" id="ARBA00002388"/>
    </source>
</evidence>
<keyword evidence="2 4" id="KW-0697">Rotamase</keyword>
<reference evidence="8" key="4">
    <citation type="submission" date="2022-06" db="EMBL/GenBank/DDBJ databases">
        <title>Isolation of gut microbiota from human fecal samples.</title>
        <authorList>
            <person name="Pamer E.G."/>
            <person name="Barat B."/>
            <person name="Waligurski E."/>
            <person name="Medina S."/>
            <person name="Paddock L."/>
            <person name="Mostad J."/>
        </authorList>
    </citation>
    <scope>NUCLEOTIDE SEQUENCE</scope>
    <source>
        <strain evidence="8">DFI.6.24</strain>
    </source>
</reference>
<dbReference type="Gene3D" id="2.40.100.10">
    <property type="entry name" value="Cyclophilin-like"/>
    <property type="match status" value="1"/>
</dbReference>
<dbReference type="GeneID" id="70579219"/>
<dbReference type="PANTHER" id="PTHR45625:SF4">
    <property type="entry name" value="PEPTIDYLPROLYL ISOMERASE DOMAIN AND WD REPEAT-CONTAINING PROTEIN 1"/>
    <property type="match status" value="1"/>
</dbReference>
<feature type="region of interest" description="Disordered" evidence="5">
    <location>
        <begin position="96"/>
        <end position="120"/>
    </location>
</feature>
<dbReference type="PROSITE" id="PS00170">
    <property type="entry name" value="CSA_PPIASE_1"/>
    <property type="match status" value="1"/>
</dbReference>
<comment type="function">
    <text evidence="1 4">PPIases accelerate the folding of proteins. It catalyzes the cis-trans isomerization of proline imidic peptide bonds in oligopeptides.</text>
</comment>
<organism evidence="9 10">
    <name type="scientific">Faecalibacillus intestinalis</name>
    <dbReference type="NCBI Taxonomy" id="1982626"/>
    <lineage>
        <taxon>Bacteria</taxon>
        <taxon>Bacillati</taxon>
        <taxon>Bacillota</taxon>
        <taxon>Erysipelotrichia</taxon>
        <taxon>Erysipelotrichales</taxon>
        <taxon>Coprobacillaceae</taxon>
        <taxon>Faecalibacillus</taxon>
    </lineage>
</organism>
<dbReference type="SUPFAM" id="SSF50891">
    <property type="entry name" value="Cyclophilin-like"/>
    <property type="match status" value="1"/>
</dbReference>
<evidence type="ECO:0000313" key="10">
    <source>
        <dbReference type="Proteomes" id="UP000240974"/>
    </source>
</evidence>
<reference evidence="11" key="3">
    <citation type="submission" date="2020-09" db="EMBL/GenBank/DDBJ databases">
        <title>Complete genome sequencing of Faecalibacillus intestinalis strain 14EGH31.</title>
        <authorList>
            <person name="Sakamoto M."/>
            <person name="Murakami T."/>
            <person name="Mori H."/>
        </authorList>
    </citation>
    <scope>NUCLEOTIDE SEQUENCE [LARGE SCALE GENOMIC DNA]</scope>
    <source>
        <strain evidence="11">14EGH31</strain>
    </source>
</reference>
<feature type="domain" description="PPIase cyclophilin-type" evidence="6">
    <location>
        <begin position="39"/>
        <end position="173"/>
    </location>
</feature>
<evidence type="ECO:0000256" key="2">
    <source>
        <dbReference type="ARBA" id="ARBA00023110"/>
    </source>
</evidence>
<evidence type="ECO:0000313" key="9">
    <source>
        <dbReference type="EMBL" id="PST40880.1"/>
    </source>
</evidence>
<evidence type="ECO:0000259" key="6">
    <source>
        <dbReference type="PROSITE" id="PS50072"/>
    </source>
</evidence>
<keyword evidence="4" id="KW-0732">Signal</keyword>
<reference evidence="7" key="2">
    <citation type="journal article" date="2020" name="Microbiol. Resour. Announc.">
        <title>Complete Genome Sequence of Faecalibacillus intestinalis JCM 34082, Isolated from Feces from a Healthy Japanese Female.</title>
        <authorList>
            <person name="Sakamoto M."/>
            <person name="Ikeyama N."/>
            <person name="Toyoda A."/>
            <person name="Murakami T."/>
            <person name="Mori H."/>
            <person name="Ohkuma M."/>
        </authorList>
    </citation>
    <scope>NUCLEOTIDE SEQUENCE</scope>
    <source>
        <strain evidence="7">14EGH31</strain>
    </source>
</reference>
<feature type="signal peptide" evidence="4">
    <location>
        <begin position="1"/>
        <end position="18"/>
    </location>
</feature>
<gene>
    <name evidence="9" type="ORF">C7U54_07595</name>
    <name evidence="7" type="ORF">Fi14EGH31_07880</name>
    <name evidence="8" type="ORF">NE542_08470</name>
</gene>
<dbReference type="InterPro" id="IPR002130">
    <property type="entry name" value="Cyclophilin-type_PPIase_dom"/>
</dbReference>
<dbReference type="PRINTS" id="PR00153">
    <property type="entry name" value="CSAPPISMRASE"/>
</dbReference>
<accession>A0A2T3G021</accession>
<evidence type="ECO:0000256" key="3">
    <source>
        <dbReference type="ARBA" id="ARBA00023235"/>
    </source>
</evidence>
<dbReference type="PANTHER" id="PTHR45625">
    <property type="entry name" value="PEPTIDYL-PROLYL CIS-TRANS ISOMERASE-RELATED"/>
    <property type="match status" value="1"/>
</dbReference>
<evidence type="ECO:0000313" key="7">
    <source>
        <dbReference type="EMBL" id="BCL57076.1"/>
    </source>
</evidence>
<evidence type="ECO:0000256" key="4">
    <source>
        <dbReference type="RuleBase" id="RU363019"/>
    </source>
</evidence>
<keyword evidence="10" id="KW-1185">Reference proteome</keyword>
<reference evidence="9 10" key="1">
    <citation type="journal article" date="2019" name="Int. J. Syst. Evol. Microbiol.">
        <title>Faecalibacillus intestinalis gen. nov., sp. nov. and Faecalibacillus faecis sp. nov., isolated from human faeces.</title>
        <authorList>
            <person name="Seo B."/>
            <person name="Jeon K."/>
            <person name="Baek I."/>
            <person name="Lee Y.M."/>
            <person name="Baek K."/>
            <person name="Ko G."/>
        </authorList>
    </citation>
    <scope>NUCLEOTIDE SEQUENCE [LARGE SCALE GENOMIC DNA]</scope>
    <source>
        <strain evidence="9 10">SNUG30099</strain>
    </source>
</reference>
<dbReference type="PROSITE" id="PS50072">
    <property type="entry name" value="CSA_PPIASE_2"/>
    <property type="match status" value="1"/>
</dbReference>
<dbReference type="InterPro" id="IPR020892">
    <property type="entry name" value="Cyclophilin-type_PPIase_CS"/>
</dbReference>
<dbReference type="EMBL" id="JANGBO010000007">
    <property type="protein sequence ID" value="MCQ5061858.1"/>
    <property type="molecule type" value="Genomic_DNA"/>
</dbReference>
<comment type="catalytic activity">
    <reaction evidence="4">
        <text>[protein]-peptidylproline (omega=180) = [protein]-peptidylproline (omega=0)</text>
        <dbReference type="Rhea" id="RHEA:16237"/>
        <dbReference type="Rhea" id="RHEA-COMP:10747"/>
        <dbReference type="Rhea" id="RHEA-COMP:10748"/>
        <dbReference type="ChEBI" id="CHEBI:83833"/>
        <dbReference type="ChEBI" id="CHEBI:83834"/>
        <dbReference type="EC" id="5.2.1.8"/>
    </reaction>
</comment>
<dbReference type="Proteomes" id="UP001204814">
    <property type="component" value="Unassembled WGS sequence"/>
</dbReference>
<dbReference type="RefSeq" id="WP_107029887.1">
    <property type="nucleotide sequence ID" value="NZ_AP024085.1"/>
</dbReference>
<dbReference type="InterPro" id="IPR029000">
    <property type="entry name" value="Cyclophilin-like_dom_sf"/>
</dbReference>
<dbReference type="GO" id="GO:0003755">
    <property type="term" value="F:peptidyl-prolyl cis-trans isomerase activity"/>
    <property type="evidence" value="ECO:0007669"/>
    <property type="project" value="UniProtKB-UniRule"/>
</dbReference>
<dbReference type="PROSITE" id="PS51257">
    <property type="entry name" value="PROKAR_LIPOPROTEIN"/>
    <property type="match status" value="1"/>
</dbReference>
<dbReference type="KEGG" id="fit:Fi14EGH31_07880"/>
<dbReference type="Pfam" id="PF00160">
    <property type="entry name" value="Pro_isomerase"/>
    <property type="match status" value="1"/>
</dbReference>
<dbReference type="GO" id="GO:0006457">
    <property type="term" value="P:protein folding"/>
    <property type="evidence" value="ECO:0007669"/>
    <property type="project" value="InterPro"/>
</dbReference>
<dbReference type="AlphaFoldDB" id="A0A2T3G021"/>
<evidence type="ECO:0000313" key="11">
    <source>
        <dbReference type="Proteomes" id="UP000593842"/>
    </source>
</evidence>
<dbReference type="CDD" id="cd00317">
    <property type="entry name" value="cyclophilin"/>
    <property type="match status" value="1"/>
</dbReference>
<sequence length="202" mass="22254">MKKMLKVLLVLMTVVSIAGCSSKTTTEKATKKTKTLSGNYQVEIKVKDYGTIYAEIDADTAPITVTNFVKLSKEKFYDDLTFHRIIDGFMIQGGDPKGDGTGGSKETIKGEFSDNGVKNPLSHTRGALSMARSQDNDSASSQFFIVQSDSTYLDGQYAVFGYVYEGMDIVDQICKDVKVEDNNGTVKKENQPVIESIRCKKI</sequence>
<dbReference type="InterPro" id="IPR044666">
    <property type="entry name" value="Cyclophilin_A-like"/>
</dbReference>
<proteinExistence type="inferred from homology"/>
<protein>
    <recommendedName>
        <fullName evidence="4">Peptidyl-prolyl cis-trans isomerase</fullName>
        <shortName evidence="4">PPIase</shortName>
        <ecNumber evidence="4">5.2.1.8</ecNumber>
    </recommendedName>
</protein>
<evidence type="ECO:0000313" key="8">
    <source>
        <dbReference type="EMBL" id="MCQ5061858.1"/>
    </source>
</evidence>
<dbReference type="EMBL" id="PYLQ01000009">
    <property type="protein sequence ID" value="PST40880.1"/>
    <property type="molecule type" value="Genomic_DNA"/>
</dbReference>
<feature type="chain" id="PRO_5044515189" description="Peptidyl-prolyl cis-trans isomerase" evidence="4">
    <location>
        <begin position="19"/>
        <end position="202"/>
    </location>
</feature>
<name>A0A2T3G021_9FIRM</name>
<dbReference type="EC" id="5.2.1.8" evidence="4"/>
<evidence type="ECO:0000256" key="5">
    <source>
        <dbReference type="SAM" id="MobiDB-lite"/>
    </source>
</evidence>
<dbReference type="EMBL" id="AP024085">
    <property type="protein sequence ID" value="BCL57076.1"/>
    <property type="molecule type" value="Genomic_DNA"/>
</dbReference>
<dbReference type="Proteomes" id="UP000240974">
    <property type="component" value="Unassembled WGS sequence"/>
</dbReference>
<keyword evidence="3 4" id="KW-0413">Isomerase</keyword>
<comment type="similarity">
    <text evidence="4">Belongs to the cyclophilin-type PPIase family.</text>
</comment>